<dbReference type="EMBL" id="VTYN01000007">
    <property type="protein sequence ID" value="NOH48107.1"/>
    <property type="molecule type" value="Genomic_DNA"/>
</dbReference>
<dbReference type="Gene3D" id="3.10.20.850">
    <property type="entry name" value="Protein of unknown function DUF3861"/>
    <property type="match status" value="1"/>
</dbReference>
<dbReference type="Proteomes" id="UP000572072">
    <property type="component" value="Unassembled WGS sequence"/>
</dbReference>
<dbReference type="InterPro" id="IPR024476">
    <property type="entry name" value="DUF3861"/>
</dbReference>
<evidence type="ECO:0000313" key="2">
    <source>
        <dbReference type="Proteomes" id="UP000572072"/>
    </source>
</evidence>
<dbReference type="RefSeq" id="WP_171357671.1">
    <property type="nucleotide sequence ID" value="NZ_JBEWWM010000003.1"/>
</dbReference>
<accession>A0A7Y3Z7T5</accession>
<dbReference type="AlphaFoldDB" id="A0A7Y3Z7T5"/>
<gene>
    <name evidence="1" type="ORF">F0262_08550</name>
</gene>
<reference evidence="1 2" key="1">
    <citation type="submission" date="2019-08" db="EMBL/GenBank/DDBJ databases">
        <title>Draft genome sequencing and comparative genomics of hatchery-associated Vibrios.</title>
        <authorList>
            <person name="Kehlet-Delgado H."/>
            <person name="Mueller R.S."/>
        </authorList>
    </citation>
    <scope>NUCLEOTIDE SEQUENCE [LARGE SCALE GENOMIC DNA]</scope>
    <source>
        <strain evidence="1 2">00-78-3</strain>
    </source>
</reference>
<name>A0A7Y3Z7T5_9VIBR</name>
<organism evidence="1 2">
    <name type="scientific">Vibrio rotiferianus</name>
    <dbReference type="NCBI Taxonomy" id="190895"/>
    <lineage>
        <taxon>Bacteria</taxon>
        <taxon>Pseudomonadati</taxon>
        <taxon>Pseudomonadota</taxon>
        <taxon>Gammaproteobacteria</taxon>
        <taxon>Vibrionales</taxon>
        <taxon>Vibrionaceae</taxon>
        <taxon>Vibrio</taxon>
    </lineage>
</organism>
<proteinExistence type="predicted"/>
<sequence length="103" mass="11763">MMSNNRKDKHYRITVEEVNSQGHVENTLQFEHTDREDMLKVVDSLRKGSGLDEAEATKVGVAIRLLGPVMMKDRKHPLFIDFMPAFKVFMQNLKSTVKSAIAD</sequence>
<evidence type="ECO:0000313" key="1">
    <source>
        <dbReference type="EMBL" id="NOH48107.1"/>
    </source>
</evidence>
<comment type="caution">
    <text evidence="1">The sequence shown here is derived from an EMBL/GenBank/DDBJ whole genome shotgun (WGS) entry which is preliminary data.</text>
</comment>
<protein>
    <submittedName>
        <fullName evidence="1">DUF3861 domain-containing protein</fullName>
    </submittedName>
</protein>
<dbReference type="Pfam" id="PF12977">
    <property type="entry name" value="DUF3861"/>
    <property type="match status" value="1"/>
</dbReference>
<dbReference type="InterPro" id="IPR038194">
    <property type="entry name" value="DUF3861_sf"/>
</dbReference>